<dbReference type="Proteomes" id="UP000283630">
    <property type="component" value="Unassembled WGS sequence"/>
</dbReference>
<evidence type="ECO:0000313" key="5">
    <source>
        <dbReference type="Proteomes" id="UP000260664"/>
    </source>
</evidence>
<dbReference type="Proteomes" id="UP000260664">
    <property type="component" value="Unassembled WGS sequence"/>
</dbReference>
<evidence type="ECO:0000313" key="6">
    <source>
        <dbReference type="Proteomes" id="UP000261208"/>
    </source>
</evidence>
<organism evidence="2 6">
    <name type="scientific">Dorea formicigenerans</name>
    <dbReference type="NCBI Taxonomy" id="39486"/>
    <lineage>
        <taxon>Bacteria</taxon>
        <taxon>Bacillati</taxon>
        <taxon>Bacillota</taxon>
        <taxon>Clostridia</taxon>
        <taxon>Lachnospirales</taxon>
        <taxon>Lachnospiraceae</taxon>
        <taxon>Dorea</taxon>
    </lineage>
</organism>
<protein>
    <submittedName>
        <fullName evidence="2">Uncharacterized protein</fullName>
    </submittedName>
</protein>
<dbReference type="Proteomes" id="UP000284962">
    <property type="component" value="Unassembled WGS sequence"/>
</dbReference>
<gene>
    <name evidence="4" type="ORF">DW957_01545</name>
    <name evidence="3" type="ORF">DWX53_03040</name>
    <name evidence="2" type="ORF">DXD10_02580</name>
    <name evidence="1" type="ORF">DXD84_01730</name>
</gene>
<evidence type="ECO:0000313" key="4">
    <source>
        <dbReference type="EMBL" id="RHA02336.1"/>
    </source>
</evidence>
<accession>A0A3E4MKG2</accession>
<dbReference type="EMBL" id="QRWH01000002">
    <property type="protein sequence ID" value="RGT11393.1"/>
    <property type="molecule type" value="Genomic_DNA"/>
</dbReference>
<evidence type="ECO:0000313" key="7">
    <source>
        <dbReference type="Proteomes" id="UP000283630"/>
    </source>
</evidence>
<evidence type="ECO:0000313" key="2">
    <source>
        <dbReference type="EMBL" id="RGK50127.1"/>
    </source>
</evidence>
<dbReference type="EMBL" id="QSQQ01000002">
    <property type="protein sequence ID" value="RGK50127.1"/>
    <property type="molecule type" value="Genomic_DNA"/>
</dbReference>
<reference evidence="5 6" key="1">
    <citation type="submission" date="2018-08" db="EMBL/GenBank/DDBJ databases">
        <title>A genome reference for cultivated species of the human gut microbiota.</title>
        <authorList>
            <person name="Zou Y."/>
            <person name="Xue W."/>
            <person name="Luo G."/>
        </authorList>
    </citation>
    <scope>NUCLEOTIDE SEQUENCE [LARGE SCALE GENOMIC DNA]</scope>
    <source>
        <strain evidence="3 7">AF19-4AC</strain>
        <strain evidence="4 8">AM46-16</strain>
        <strain evidence="2 6">TF11-11</strain>
        <strain evidence="1 5">TM09-19AC</strain>
    </source>
</reference>
<comment type="caution">
    <text evidence="2">The sequence shown here is derived from an EMBL/GenBank/DDBJ whole genome shotgun (WGS) entry which is preliminary data.</text>
</comment>
<sequence length="102" mass="11693">MYVMDFKEYIVQRIKEMPLVTLATEEKDGAVCIDFTKVDEKMYNGVLIGNTANAAKILTEEYMTAVTPDAEKDQLLWFTYEGMTEKALKKKMNMMEAFVSSI</sequence>
<proteinExistence type="predicted"/>
<dbReference type="Proteomes" id="UP000261208">
    <property type="component" value="Unassembled WGS sequence"/>
</dbReference>
<name>A0A3E4MKG2_9FIRM</name>
<evidence type="ECO:0000313" key="8">
    <source>
        <dbReference type="Proteomes" id="UP000284962"/>
    </source>
</evidence>
<dbReference type="AlphaFoldDB" id="A0A3E4MKG2"/>
<dbReference type="EMBL" id="QSOI01000002">
    <property type="protein sequence ID" value="RGI86158.1"/>
    <property type="molecule type" value="Genomic_DNA"/>
</dbReference>
<dbReference type="EMBL" id="QSEW01000001">
    <property type="protein sequence ID" value="RHA02336.1"/>
    <property type="molecule type" value="Genomic_DNA"/>
</dbReference>
<evidence type="ECO:0000313" key="3">
    <source>
        <dbReference type="EMBL" id="RGT11393.1"/>
    </source>
</evidence>
<evidence type="ECO:0000313" key="1">
    <source>
        <dbReference type="EMBL" id="RGI86158.1"/>
    </source>
</evidence>